<protein>
    <recommendedName>
        <fullName evidence="7">Hydroxyacylglutathione hydrolase</fullName>
        <ecNumber evidence="7">3.1.2.6</ecNumber>
    </recommendedName>
    <alternativeName>
        <fullName evidence="7">Glyoxalase II</fullName>
        <shortName evidence="7">Glx II</shortName>
    </alternativeName>
</protein>
<keyword evidence="5 7" id="KW-0378">Hydrolase</keyword>
<dbReference type="GO" id="GO:0004416">
    <property type="term" value="F:hydroxyacylglutathione hydrolase activity"/>
    <property type="evidence" value="ECO:0007669"/>
    <property type="project" value="UniProtKB-UniRule"/>
</dbReference>
<accession>A0A059KR68</accession>
<feature type="binding site" evidence="7">
    <location>
        <position position="111"/>
    </location>
    <ligand>
        <name>Zn(2+)</name>
        <dbReference type="ChEBI" id="CHEBI:29105"/>
        <label>1</label>
    </ligand>
</feature>
<dbReference type="CDD" id="cd07723">
    <property type="entry name" value="hydroxyacylglutathione_hydrolase_MBL-fold"/>
    <property type="match status" value="1"/>
</dbReference>
<keyword evidence="6 7" id="KW-0862">Zinc</keyword>
<dbReference type="InterPro" id="IPR001279">
    <property type="entry name" value="Metallo-B-lactamas"/>
</dbReference>
<dbReference type="InterPro" id="IPR032282">
    <property type="entry name" value="HAGH_C"/>
</dbReference>
<dbReference type="HAMAP" id="MF_01374">
    <property type="entry name" value="Glyoxalase_2"/>
    <property type="match status" value="1"/>
</dbReference>
<dbReference type="EMBL" id="AZRA01000022">
    <property type="protein sequence ID" value="KDB53578.1"/>
    <property type="molecule type" value="Genomic_DNA"/>
</dbReference>
<dbReference type="GO" id="GO:0046872">
    <property type="term" value="F:metal ion binding"/>
    <property type="evidence" value="ECO:0007669"/>
    <property type="project" value="UniProtKB-KW"/>
</dbReference>
<gene>
    <name evidence="7" type="primary">gloB</name>
    <name evidence="9" type="ORF">X805_08560</name>
</gene>
<evidence type="ECO:0000256" key="5">
    <source>
        <dbReference type="ARBA" id="ARBA00022801"/>
    </source>
</evidence>
<dbReference type="AlphaFoldDB" id="A0A059KR68"/>
<dbReference type="Pfam" id="PF00753">
    <property type="entry name" value="Lactamase_B"/>
    <property type="match status" value="1"/>
</dbReference>
<dbReference type="InterPro" id="IPR017782">
    <property type="entry name" value="Hydroxyacylglutathione_Hdrlase"/>
</dbReference>
<feature type="binding site" evidence="7">
    <location>
        <position position="54"/>
    </location>
    <ligand>
        <name>Zn(2+)</name>
        <dbReference type="ChEBI" id="CHEBI:29105"/>
        <label>1</label>
    </ligand>
</feature>
<evidence type="ECO:0000256" key="2">
    <source>
        <dbReference type="ARBA" id="ARBA00004963"/>
    </source>
</evidence>
<proteinExistence type="inferred from homology"/>
<dbReference type="UniPathway" id="UPA00619">
    <property type="reaction ID" value="UER00676"/>
</dbReference>
<dbReference type="Pfam" id="PF16123">
    <property type="entry name" value="HAGH_C"/>
    <property type="match status" value="1"/>
</dbReference>
<dbReference type="PANTHER" id="PTHR43705:SF1">
    <property type="entry name" value="HYDROXYACYLGLUTATHIONE HYDROLASE GLOB"/>
    <property type="match status" value="1"/>
</dbReference>
<comment type="function">
    <text evidence="7">Thiolesterase that catalyzes the hydrolysis of S-D-lactoyl-glutathione to form glutathione and D-lactic acid.</text>
</comment>
<keyword evidence="4 7" id="KW-0479">Metal-binding</keyword>
<feature type="binding site" evidence="7">
    <location>
        <position position="57"/>
    </location>
    <ligand>
        <name>Zn(2+)</name>
        <dbReference type="ChEBI" id="CHEBI:29105"/>
        <label>2</label>
    </ligand>
</feature>
<evidence type="ECO:0000259" key="8">
    <source>
        <dbReference type="SMART" id="SM00849"/>
    </source>
</evidence>
<feature type="binding site" evidence="7">
    <location>
        <position position="52"/>
    </location>
    <ligand>
        <name>Zn(2+)</name>
        <dbReference type="ChEBI" id="CHEBI:29105"/>
        <label>1</label>
    </ligand>
</feature>
<feature type="binding site" evidence="7">
    <location>
        <position position="137"/>
    </location>
    <ligand>
        <name>Zn(2+)</name>
        <dbReference type="ChEBI" id="CHEBI:29105"/>
        <label>2</label>
    </ligand>
</feature>
<dbReference type="Proteomes" id="UP000026714">
    <property type="component" value="Unassembled WGS sequence"/>
</dbReference>
<comment type="caution">
    <text evidence="9">The sequence shown here is derived from an EMBL/GenBank/DDBJ whole genome shotgun (WGS) entry which is preliminary data.</text>
</comment>
<dbReference type="PANTHER" id="PTHR43705">
    <property type="entry name" value="HYDROXYACYLGLUTATHIONE HYDROLASE"/>
    <property type="match status" value="1"/>
</dbReference>
<dbReference type="STRING" id="34103.SAMN05421778_12628"/>
<dbReference type="RefSeq" id="WP_037478578.1">
    <property type="nucleotide sequence ID" value="NZ_AZRA01000022.1"/>
</dbReference>
<comment type="catalytic activity">
    <reaction evidence="1 7">
        <text>an S-(2-hydroxyacyl)glutathione + H2O = a 2-hydroxy carboxylate + glutathione + H(+)</text>
        <dbReference type="Rhea" id="RHEA:21864"/>
        <dbReference type="ChEBI" id="CHEBI:15377"/>
        <dbReference type="ChEBI" id="CHEBI:15378"/>
        <dbReference type="ChEBI" id="CHEBI:57925"/>
        <dbReference type="ChEBI" id="CHEBI:58896"/>
        <dbReference type="ChEBI" id="CHEBI:71261"/>
        <dbReference type="EC" id="3.1.2.6"/>
    </reaction>
</comment>
<comment type="subunit">
    <text evidence="7">Monomer.</text>
</comment>
<comment type="pathway">
    <text evidence="2 7">Secondary metabolite metabolism; methylglyoxal degradation; (R)-lactate from methylglyoxal: step 2/2.</text>
</comment>
<dbReference type="SMART" id="SM00849">
    <property type="entry name" value="Lactamase_B"/>
    <property type="match status" value="1"/>
</dbReference>
<keyword evidence="10" id="KW-1185">Reference proteome</keyword>
<dbReference type="PATRIC" id="fig|1286631.3.peg.845"/>
<dbReference type="NCBIfam" id="TIGR03413">
    <property type="entry name" value="GSH_gloB"/>
    <property type="match status" value="1"/>
</dbReference>
<feature type="binding site" evidence="7">
    <location>
        <position position="175"/>
    </location>
    <ligand>
        <name>Zn(2+)</name>
        <dbReference type="ChEBI" id="CHEBI:29105"/>
        <label>2</label>
    </ligand>
</feature>
<feature type="domain" description="Metallo-beta-lactamase" evidence="8">
    <location>
        <begin position="11"/>
        <end position="175"/>
    </location>
</feature>
<dbReference type="Gene3D" id="3.60.15.10">
    <property type="entry name" value="Ribonuclease Z/Hydroxyacylglutathione hydrolase-like"/>
    <property type="match status" value="1"/>
</dbReference>
<dbReference type="PIRSF" id="PIRSF005457">
    <property type="entry name" value="Glx"/>
    <property type="match status" value="1"/>
</dbReference>
<evidence type="ECO:0000313" key="9">
    <source>
        <dbReference type="EMBL" id="KDB53578.1"/>
    </source>
</evidence>
<reference evidence="9 10" key="1">
    <citation type="journal article" date="2014" name="FEMS Microbiol. Ecol.">
        <title>Sphaerotilus natans encrusted with nanoball-shaped Fe(III) oxide minerals formed by nitrate-reducing mixotrophic Fe(II) oxidation.</title>
        <authorList>
            <person name="Park S."/>
            <person name="Kim D.H."/>
            <person name="Lee J.H."/>
            <person name="Hur H.G."/>
        </authorList>
    </citation>
    <scope>NUCLEOTIDE SEQUENCE [LARGE SCALE GENOMIC DNA]</scope>
    <source>
        <strain evidence="9 10">DSM 6575</strain>
    </source>
</reference>
<organism evidence="9 10">
    <name type="scientific">Sphaerotilus natans subsp. natans DSM 6575</name>
    <dbReference type="NCBI Taxonomy" id="1286631"/>
    <lineage>
        <taxon>Bacteria</taxon>
        <taxon>Pseudomonadati</taxon>
        <taxon>Pseudomonadota</taxon>
        <taxon>Betaproteobacteria</taxon>
        <taxon>Burkholderiales</taxon>
        <taxon>Sphaerotilaceae</taxon>
        <taxon>Sphaerotilus</taxon>
    </lineage>
</organism>
<dbReference type="InterPro" id="IPR036866">
    <property type="entry name" value="RibonucZ/Hydroxyglut_hydro"/>
</dbReference>
<feature type="binding site" evidence="7">
    <location>
        <position position="137"/>
    </location>
    <ligand>
        <name>Zn(2+)</name>
        <dbReference type="ChEBI" id="CHEBI:29105"/>
        <label>1</label>
    </ligand>
</feature>
<dbReference type="EC" id="3.1.2.6" evidence="7"/>
<sequence length="263" mass="28670">MNLIALPAFADNYIWMLHDGRQALVVDPGDATPVLETLERLGLHLSGILVTHHHGDHVGGLQALAGSVHGRAARILGPADEPMPVPVEPVHDGDRHEIGPWTLAVIEVPGHTRGHRAFVIRPICENHGMSPVLFCGDTLFSAGCGRLFEGTAAQMHRSLARLSALPDDTQVCCAHEYTLANLRFARAVEPDNLAVVRHETQCKSLRERGLPTLPSTLGLEREINPFLRCEQPGVIERAAVQGAATLDPVSVFAAIRQWKDTYR</sequence>
<evidence type="ECO:0000256" key="3">
    <source>
        <dbReference type="ARBA" id="ARBA00006759"/>
    </source>
</evidence>
<feature type="binding site" evidence="7">
    <location>
        <position position="56"/>
    </location>
    <ligand>
        <name>Zn(2+)</name>
        <dbReference type="ChEBI" id="CHEBI:29105"/>
        <label>2</label>
    </ligand>
</feature>
<evidence type="ECO:0000256" key="7">
    <source>
        <dbReference type="HAMAP-Rule" id="MF_01374"/>
    </source>
</evidence>
<dbReference type="eggNOG" id="COG0491">
    <property type="taxonomic scope" value="Bacteria"/>
</dbReference>
<dbReference type="InterPro" id="IPR050110">
    <property type="entry name" value="Glyoxalase_II_hydrolase"/>
</dbReference>
<evidence type="ECO:0000256" key="6">
    <source>
        <dbReference type="ARBA" id="ARBA00022833"/>
    </source>
</evidence>
<evidence type="ECO:0000256" key="4">
    <source>
        <dbReference type="ARBA" id="ARBA00022723"/>
    </source>
</evidence>
<evidence type="ECO:0000256" key="1">
    <source>
        <dbReference type="ARBA" id="ARBA00001623"/>
    </source>
</evidence>
<dbReference type="InterPro" id="IPR035680">
    <property type="entry name" value="Clx_II_MBL"/>
</dbReference>
<comment type="similarity">
    <text evidence="3 7">Belongs to the metallo-beta-lactamase superfamily. Glyoxalase II family.</text>
</comment>
<evidence type="ECO:0000313" key="10">
    <source>
        <dbReference type="Proteomes" id="UP000026714"/>
    </source>
</evidence>
<comment type="cofactor">
    <cofactor evidence="7">
        <name>Zn(2+)</name>
        <dbReference type="ChEBI" id="CHEBI:29105"/>
    </cofactor>
    <text evidence="7">Binds 2 Zn(2+) ions per subunit.</text>
</comment>
<dbReference type="GO" id="GO:0019243">
    <property type="term" value="P:methylglyoxal catabolic process to D-lactate via S-lactoyl-glutathione"/>
    <property type="evidence" value="ECO:0007669"/>
    <property type="project" value="UniProtKB-UniRule"/>
</dbReference>
<dbReference type="SUPFAM" id="SSF56281">
    <property type="entry name" value="Metallo-hydrolase/oxidoreductase"/>
    <property type="match status" value="1"/>
</dbReference>
<name>A0A059KR68_9BURK</name>